<dbReference type="EMBL" id="BGPR01000766">
    <property type="protein sequence ID" value="GBM34660.1"/>
    <property type="molecule type" value="Genomic_DNA"/>
</dbReference>
<proteinExistence type="predicted"/>
<name>A0A4Y2EZJ0_ARAVE</name>
<sequence>MLNLQPKIYLKENLLEITKSPTYLGFTLNTEINCDKHIARLAEKGRKRLQLLKFISGRDWGANSGTLRMTYTALIRPVLEYGYQICQVASQTKLNKLERVQLNAA</sequence>
<evidence type="ECO:0008006" key="3">
    <source>
        <dbReference type="Google" id="ProtNLM"/>
    </source>
</evidence>
<keyword evidence="2" id="KW-1185">Reference proteome</keyword>
<evidence type="ECO:0000313" key="2">
    <source>
        <dbReference type="Proteomes" id="UP000499080"/>
    </source>
</evidence>
<dbReference type="OrthoDB" id="6432178at2759"/>
<dbReference type="AlphaFoldDB" id="A0A4Y2EZJ0"/>
<accession>A0A4Y2EZJ0</accession>
<organism evidence="1 2">
    <name type="scientific">Araneus ventricosus</name>
    <name type="common">Orbweaver spider</name>
    <name type="synonym">Epeira ventricosa</name>
    <dbReference type="NCBI Taxonomy" id="182803"/>
    <lineage>
        <taxon>Eukaryota</taxon>
        <taxon>Metazoa</taxon>
        <taxon>Ecdysozoa</taxon>
        <taxon>Arthropoda</taxon>
        <taxon>Chelicerata</taxon>
        <taxon>Arachnida</taxon>
        <taxon>Araneae</taxon>
        <taxon>Araneomorphae</taxon>
        <taxon>Entelegynae</taxon>
        <taxon>Araneoidea</taxon>
        <taxon>Araneidae</taxon>
        <taxon>Araneus</taxon>
    </lineage>
</organism>
<comment type="caution">
    <text evidence="1">The sequence shown here is derived from an EMBL/GenBank/DDBJ whole genome shotgun (WGS) entry which is preliminary data.</text>
</comment>
<protein>
    <recommendedName>
        <fullName evidence="3">Reverse transcriptase domain-containing protein</fullName>
    </recommendedName>
</protein>
<gene>
    <name evidence="1" type="ORF">AVEN_122054_1</name>
</gene>
<dbReference type="Proteomes" id="UP000499080">
    <property type="component" value="Unassembled WGS sequence"/>
</dbReference>
<evidence type="ECO:0000313" key="1">
    <source>
        <dbReference type="EMBL" id="GBM34660.1"/>
    </source>
</evidence>
<reference evidence="1 2" key="1">
    <citation type="journal article" date="2019" name="Sci. Rep.">
        <title>Orb-weaving spider Araneus ventricosus genome elucidates the spidroin gene catalogue.</title>
        <authorList>
            <person name="Kono N."/>
            <person name="Nakamura H."/>
            <person name="Ohtoshi R."/>
            <person name="Moran D.A.P."/>
            <person name="Shinohara A."/>
            <person name="Yoshida Y."/>
            <person name="Fujiwara M."/>
            <person name="Mori M."/>
            <person name="Tomita M."/>
            <person name="Arakawa K."/>
        </authorList>
    </citation>
    <scope>NUCLEOTIDE SEQUENCE [LARGE SCALE GENOMIC DNA]</scope>
</reference>